<evidence type="ECO:0000256" key="2">
    <source>
        <dbReference type="ARBA" id="ARBA00012682"/>
    </source>
</evidence>
<dbReference type="PANTHER" id="PTHR11404:SF6">
    <property type="entry name" value="SUPEROXIDE DISMUTASE [MN], MITOCHONDRIAL"/>
    <property type="match status" value="1"/>
</dbReference>
<accession>A0A1G2E2Z0</accession>
<feature type="binding site" evidence="5">
    <location>
        <position position="31"/>
    </location>
    <ligand>
        <name>Mn(2+)</name>
        <dbReference type="ChEBI" id="CHEBI:29035"/>
    </ligand>
</feature>
<dbReference type="AlphaFoldDB" id="A0A1G2E2Z0"/>
<dbReference type="Pfam" id="PF02777">
    <property type="entry name" value="Sod_Fe_C"/>
    <property type="match status" value="1"/>
</dbReference>
<reference evidence="9 10" key="1">
    <citation type="journal article" date="2016" name="Nat. Commun.">
        <title>Thousands of microbial genomes shed light on interconnected biogeochemical processes in an aquifer system.</title>
        <authorList>
            <person name="Anantharaman K."/>
            <person name="Brown C.T."/>
            <person name="Hug L.A."/>
            <person name="Sharon I."/>
            <person name="Castelle C.J."/>
            <person name="Probst A.J."/>
            <person name="Thomas B.C."/>
            <person name="Singh A."/>
            <person name="Wilkins M.J."/>
            <person name="Karaoz U."/>
            <person name="Brodie E.L."/>
            <person name="Williams K.H."/>
            <person name="Hubbard S.S."/>
            <person name="Banfield J.F."/>
        </authorList>
    </citation>
    <scope>NUCLEOTIDE SEQUENCE [LARGE SCALE GENOMIC DNA]</scope>
</reference>
<evidence type="ECO:0000256" key="4">
    <source>
        <dbReference type="ARBA" id="ARBA00023002"/>
    </source>
</evidence>
<dbReference type="FunFam" id="3.55.40.20:FF:000004">
    <property type="entry name" value="Superoxide dismutase [Fe]"/>
    <property type="match status" value="1"/>
</dbReference>
<dbReference type="GO" id="GO:0004784">
    <property type="term" value="F:superoxide dismutase activity"/>
    <property type="evidence" value="ECO:0007669"/>
    <property type="project" value="UniProtKB-EC"/>
</dbReference>
<dbReference type="SUPFAM" id="SSF46609">
    <property type="entry name" value="Fe,Mn superoxide dismutase (SOD), N-terminal domain"/>
    <property type="match status" value="1"/>
</dbReference>
<evidence type="ECO:0000259" key="7">
    <source>
        <dbReference type="Pfam" id="PF00081"/>
    </source>
</evidence>
<dbReference type="InterPro" id="IPR050265">
    <property type="entry name" value="Fe/Mn_Superoxide_Dismutase"/>
</dbReference>
<dbReference type="Gene3D" id="3.55.40.20">
    <property type="entry name" value="Iron/manganese superoxide dismutase, C-terminal domain"/>
    <property type="match status" value="1"/>
</dbReference>
<evidence type="ECO:0000256" key="6">
    <source>
        <dbReference type="RuleBase" id="RU000414"/>
    </source>
</evidence>
<dbReference type="InterPro" id="IPR019831">
    <property type="entry name" value="Mn/Fe_SOD_N"/>
</dbReference>
<dbReference type="EC" id="1.15.1.1" evidence="2 6"/>
<dbReference type="InterPro" id="IPR019833">
    <property type="entry name" value="Mn/Fe_SOD_BS"/>
</dbReference>
<dbReference type="InterPro" id="IPR036324">
    <property type="entry name" value="Mn/Fe_SOD_N_sf"/>
</dbReference>
<gene>
    <name evidence="9" type="ORF">A2626_03420</name>
</gene>
<feature type="binding site" evidence="5">
    <location>
        <position position="166"/>
    </location>
    <ligand>
        <name>Mn(2+)</name>
        <dbReference type="ChEBI" id="CHEBI:29035"/>
    </ligand>
</feature>
<dbReference type="PANTHER" id="PTHR11404">
    <property type="entry name" value="SUPEROXIDE DISMUTASE 2"/>
    <property type="match status" value="1"/>
</dbReference>
<proteinExistence type="inferred from homology"/>
<feature type="binding site" evidence="5">
    <location>
        <position position="170"/>
    </location>
    <ligand>
        <name>Mn(2+)</name>
        <dbReference type="ChEBI" id="CHEBI:29035"/>
    </ligand>
</feature>
<organism evidence="9 10">
    <name type="scientific">Candidatus Nealsonbacteria bacterium RIFCSPHIGHO2_01_FULL_38_55</name>
    <dbReference type="NCBI Taxonomy" id="1801664"/>
    <lineage>
        <taxon>Bacteria</taxon>
        <taxon>Candidatus Nealsoniibacteriota</taxon>
    </lineage>
</organism>
<evidence type="ECO:0000259" key="8">
    <source>
        <dbReference type="Pfam" id="PF02777"/>
    </source>
</evidence>
<evidence type="ECO:0000313" key="10">
    <source>
        <dbReference type="Proteomes" id="UP000177360"/>
    </source>
</evidence>
<evidence type="ECO:0000256" key="3">
    <source>
        <dbReference type="ARBA" id="ARBA00022723"/>
    </source>
</evidence>
<name>A0A1G2E2Z0_9BACT</name>
<dbReference type="PIRSF" id="PIRSF000349">
    <property type="entry name" value="SODismutase"/>
    <property type="match status" value="1"/>
</dbReference>
<evidence type="ECO:0000256" key="5">
    <source>
        <dbReference type="PIRSR" id="PIRSR000349-1"/>
    </source>
</evidence>
<dbReference type="EMBL" id="MHLZ01000029">
    <property type="protein sequence ID" value="OGZ19518.1"/>
    <property type="molecule type" value="Genomic_DNA"/>
</dbReference>
<dbReference type="Pfam" id="PF00081">
    <property type="entry name" value="Sod_Fe_N"/>
    <property type="match status" value="1"/>
</dbReference>
<dbReference type="Proteomes" id="UP000177360">
    <property type="component" value="Unassembled WGS sequence"/>
</dbReference>
<dbReference type="InterPro" id="IPR036314">
    <property type="entry name" value="SOD_C_sf"/>
</dbReference>
<evidence type="ECO:0000256" key="1">
    <source>
        <dbReference type="ARBA" id="ARBA00008714"/>
    </source>
</evidence>
<keyword evidence="3 5" id="KW-0479">Metal-binding</keyword>
<feature type="domain" description="Manganese/iron superoxide dismutase N-terminal" evidence="7">
    <location>
        <begin position="7"/>
        <end position="86"/>
    </location>
</feature>
<comment type="similarity">
    <text evidence="1 6">Belongs to the iron/manganese superoxide dismutase family.</text>
</comment>
<dbReference type="SUPFAM" id="SSF54719">
    <property type="entry name" value="Fe,Mn superoxide dismutase (SOD), C-terminal domain"/>
    <property type="match status" value="1"/>
</dbReference>
<comment type="catalytic activity">
    <reaction evidence="6">
        <text>2 superoxide + 2 H(+) = H2O2 + O2</text>
        <dbReference type="Rhea" id="RHEA:20696"/>
        <dbReference type="ChEBI" id="CHEBI:15378"/>
        <dbReference type="ChEBI" id="CHEBI:15379"/>
        <dbReference type="ChEBI" id="CHEBI:16240"/>
        <dbReference type="ChEBI" id="CHEBI:18421"/>
        <dbReference type="EC" id="1.15.1.1"/>
    </reaction>
</comment>
<comment type="function">
    <text evidence="6">Destroys radicals which are normally produced within the cells and which are toxic to biological systems.</text>
</comment>
<feature type="domain" description="Manganese/iron superoxide dismutase C-terminal" evidence="8">
    <location>
        <begin position="97"/>
        <end position="199"/>
    </location>
</feature>
<dbReference type="PROSITE" id="PS00088">
    <property type="entry name" value="SOD_MN"/>
    <property type="match status" value="1"/>
</dbReference>
<dbReference type="InterPro" id="IPR001189">
    <property type="entry name" value="Mn/Fe_SOD"/>
</dbReference>
<comment type="caution">
    <text evidence="9">The sequence shown here is derived from an EMBL/GenBank/DDBJ whole genome shotgun (WGS) entry which is preliminary data.</text>
</comment>
<dbReference type="GO" id="GO:0046872">
    <property type="term" value="F:metal ion binding"/>
    <property type="evidence" value="ECO:0007669"/>
    <property type="project" value="UniProtKB-KW"/>
</dbReference>
<sequence>MTENIFYSLPDLPYGYKDLEPYISENQLRIHHDKHHQGYVDSVNAVFEIFRKAREENSDLDIKSFLKTLSFNMSGHILHSLFWFNMTPAGKSGGGEPKEHLAEAIIQEFGSIERFRKEFTEAANSVEGSGWAVLAIDENAKRLIIAQIEKHNVNFYPNFRILMVLDVWEHAYYLDYQNMRAKFTDAFWNIVNWQEIEERFNRAKA</sequence>
<dbReference type="Gene3D" id="1.10.287.990">
    <property type="entry name" value="Fe,Mn superoxide dismutase (SOD) domain"/>
    <property type="match status" value="1"/>
</dbReference>
<feature type="binding site" evidence="5">
    <location>
        <position position="79"/>
    </location>
    <ligand>
        <name>Mn(2+)</name>
        <dbReference type="ChEBI" id="CHEBI:29035"/>
    </ligand>
</feature>
<keyword evidence="4 6" id="KW-0560">Oxidoreductase</keyword>
<dbReference type="PRINTS" id="PR01703">
    <property type="entry name" value="MNSODISMTASE"/>
</dbReference>
<evidence type="ECO:0000313" key="9">
    <source>
        <dbReference type="EMBL" id="OGZ19518.1"/>
    </source>
</evidence>
<dbReference type="InterPro" id="IPR019832">
    <property type="entry name" value="Mn/Fe_SOD_C"/>
</dbReference>
<protein>
    <recommendedName>
        <fullName evidence="2 6">Superoxide dismutase</fullName>
        <ecNumber evidence="2 6">1.15.1.1</ecNumber>
    </recommendedName>
</protein>